<keyword evidence="12 15" id="KW-0238">DNA-binding</keyword>
<evidence type="ECO:0000256" key="6">
    <source>
        <dbReference type="ARBA" id="ARBA00022695"/>
    </source>
</evidence>
<sequence>MHVDMDAFFASIEQRDNPEYRNKPIIVGGQARGVVSTCSYEARRFGVRSAMPIFEAKRKCPQGIFISQRGRVYREVSKQIHEILQSYSPLVEMASVDEAYLDITGLYNLFGPPVEIAQKIQKEIHVKTNGLTCSIGIAPIKFLAKIASDENKPNGIFIITNETMPGFLSELSISKIPGVGKKFLEELKKLGIKKCADVLQLDKIFLEKKFGKAGIMLFERASGIDTREVEPYTVKKSESAETTLSENVYDKKILKKWLLIHAERIGTRLRKDNLKGRTITVKVKFADFKQITRQLTLEKRTNATDTIFENACILLDELPLAKAVRLIGIGVSCFGDDKENKQLSLLTFADKQEEQRENLEIRRNHLDATLDTLRERYGKSAVMRGKLFTKTE</sequence>
<dbReference type="HAMAP" id="MF_01113">
    <property type="entry name" value="DNApol_IV"/>
    <property type="match status" value="1"/>
</dbReference>
<feature type="active site" evidence="15">
    <location>
        <position position="98"/>
    </location>
</feature>
<evidence type="ECO:0000256" key="9">
    <source>
        <dbReference type="ARBA" id="ARBA00022763"/>
    </source>
</evidence>
<evidence type="ECO:0000256" key="2">
    <source>
        <dbReference type="ARBA" id="ARBA00010945"/>
    </source>
</evidence>
<feature type="site" description="Substrate discrimination" evidence="15">
    <location>
        <position position="9"/>
    </location>
</feature>
<evidence type="ECO:0000256" key="11">
    <source>
        <dbReference type="ARBA" id="ARBA00022932"/>
    </source>
</evidence>
<evidence type="ECO:0000256" key="10">
    <source>
        <dbReference type="ARBA" id="ARBA00022842"/>
    </source>
</evidence>
<dbReference type="Gene3D" id="3.40.1170.60">
    <property type="match status" value="1"/>
</dbReference>
<keyword evidence="4 15" id="KW-0963">Cytoplasm</keyword>
<dbReference type="InterPro" id="IPR036775">
    <property type="entry name" value="DNA_pol_Y-fam_lit_finger_sf"/>
</dbReference>
<dbReference type="EMBL" id="CP065938">
    <property type="protein sequence ID" value="UWX06713.1"/>
    <property type="molecule type" value="Genomic_DNA"/>
</dbReference>
<evidence type="ECO:0000256" key="15">
    <source>
        <dbReference type="HAMAP-Rule" id="MF_01113"/>
    </source>
</evidence>
<dbReference type="InterPro" id="IPR017961">
    <property type="entry name" value="DNA_pol_Y-fam_little_finger"/>
</dbReference>
<evidence type="ECO:0000256" key="5">
    <source>
        <dbReference type="ARBA" id="ARBA00022679"/>
    </source>
</evidence>
<feature type="domain" description="UmuC" evidence="17">
    <location>
        <begin position="1"/>
        <end position="180"/>
    </location>
</feature>
<evidence type="ECO:0000313" key="19">
    <source>
        <dbReference type="Proteomes" id="UP001058120"/>
    </source>
</evidence>
<comment type="cofactor">
    <cofactor evidence="15">
        <name>Mg(2+)</name>
        <dbReference type="ChEBI" id="CHEBI:18420"/>
    </cofactor>
    <text evidence="15">Binds 2 magnesium ions per subunit.</text>
</comment>
<dbReference type="InterPro" id="IPR043502">
    <property type="entry name" value="DNA/RNA_pol_sf"/>
</dbReference>
<evidence type="ECO:0000256" key="3">
    <source>
        <dbReference type="ARBA" id="ARBA00022457"/>
    </source>
</evidence>
<reference evidence="18" key="1">
    <citation type="submission" date="2020-12" db="EMBL/GenBank/DDBJ databases">
        <title>Taurinivorans muris gen. nov., sp. nov., fundamental and realized metabolic niche of a ubiquitous sulfidogenic bacterium in the murine intestine.</title>
        <authorList>
            <person name="Ye H."/>
            <person name="Hanson B.T."/>
            <person name="Loy A."/>
        </authorList>
    </citation>
    <scope>NUCLEOTIDE SEQUENCE</scope>
    <source>
        <strain evidence="18">LT0009</strain>
    </source>
</reference>
<evidence type="ECO:0000256" key="13">
    <source>
        <dbReference type="ARBA" id="ARBA00023204"/>
    </source>
</evidence>
<dbReference type="PROSITE" id="PS50173">
    <property type="entry name" value="UMUC"/>
    <property type="match status" value="1"/>
</dbReference>
<dbReference type="GO" id="GO:0003887">
    <property type="term" value="F:DNA-directed DNA polymerase activity"/>
    <property type="evidence" value="ECO:0007669"/>
    <property type="project" value="UniProtKB-EC"/>
</dbReference>
<keyword evidence="8 15" id="KW-0479">Metal-binding</keyword>
<dbReference type="PANTHER" id="PTHR11076">
    <property type="entry name" value="DNA REPAIR POLYMERASE UMUC / TRANSFERASE FAMILY MEMBER"/>
    <property type="match status" value="1"/>
</dbReference>
<accession>A0ABY5Y6A4</accession>
<keyword evidence="10 15" id="KW-0460">Magnesium</keyword>
<dbReference type="Pfam" id="PF21999">
    <property type="entry name" value="IMS_HHH_1"/>
    <property type="match status" value="1"/>
</dbReference>
<organism evidence="18 19">
    <name type="scientific">Taurinivorans muris</name>
    <dbReference type="NCBI Taxonomy" id="2787751"/>
    <lineage>
        <taxon>Bacteria</taxon>
        <taxon>Pseudomonadati</taxon>
        <taxon>Thermodesulfobacteriota</taxon>
        <taxon>Desulfovibrionia</taxon>
        <taxon>Desulfovibrionales</taxon>
        <taxon>Desulfovibrionaceae</taxon>
        <taxon>Taurinivorans</taxon>
    </lineage>
</organism>
<dbReference type="InterPro" id="IPR022880">
    <property type="entry name" value="DNApol_IV"/>
</dbReference>
<keyword evidence="9 15" id="KW-0227">DNA damage</keyword>
<evidence type="ECO:0000256" key="14">
    <source>
        <dbReference type="ARBA" id="ARBA00049244"/>
    </source>
</evidence>
<protein>
    <recommendedName>
        <fullName evidence="15">DNA polymerase IV</fullName>
        <shortName evidence="15">Pol IV</shortName>
        <ecNumber evidence="15">2.7.7.7</ecNumber>
    </recommendedName>
</protein>
<evidence type="ECO:0000256" key="12">
    <source>
        <dbReference type="ARBA" id="ARBA00023125"/>
    </source>
</evidence>
<feature type="coiled-coil region" evidence="16">
    <location>
        <begin position="349"/>
        <end position="376"/>
    </location>
</feature>
<comment type="function">
    <text evidence="15">Poorly processive, error-prone DNA polymerase involved in untargeted mutagenesis. Copies undamaged DNA at stalled replication forks, which arise in vivo from mismatched or misaligned primer ends. These misaligned primers can be extended by PolIV. Exhibits no 3'-5' exonuclease (proofreading) activity. May be involved in translesional synthesis, in conjunction with the beta clamp from PolIII.</text>
</comment>
<gene>
    <name evidence="15 18" type="primary">dinB</name>
    <name evidence="18" type="ORF">JBF11_02390</name>
</gene>
<evidence type="ECO:0000256" key="7">
    <source>
        <dbReference type="ARBA" id="ARBA00022705"/>
    </source>
</evidence>
<dbReference type="Pfam" id="PF11799">
    <property type="entry name" value="IMS_C"/>
    <property type="match status" value="1"/>
</dbReference>
<feature type="binding site" evidence="15">
    <location>
        <position position="97"/>
    </location>
    <ligand>
        <name>Mg(2+)</name>
        <dbReference type="ChEBI" id="CHEBI:18420"/>
    </ligand>
</feature>
<keyword evidence="11 15" id="KW-0239">DNA-directed DNA polymerase</keyword>
<proteinExistence type="inferred from homology"/>
<evidence type="ECO:0000256" key="8">
    <source>
        <dbReference type="ARBA" id="ARBA00022723"/>
    </source>
</evidence>
<dbReference type="Pfam" id="PF00817">
    <property type="entry name" value="IMS"/>
    <property type="match status" value="1"/>
</dbReference>
<keyword evidence="13 15" id="KW-0234">DNA repair</keyword>
<dbReference type="SUPFAM" id="SSF56672">
    <property type="entry name" value="DNA/RNA polymerases"/>
    <property type="match status" value="1"/>
</dbReference>
<dbReference type="SUPFAM" id="SSF100879">
    <property type="entry name" value="Lesion bypass DNA polymerase (Y-family), little finger domain"/>
    <property type="match status" value="1"/>
</dbReference>
<dbReference type="Proteomes" id="UP001058120">
    <property type="component" value="Chromosome"/>
</dbReference>
<dbReference type="InterPro" id="IPR001126">
    <property type="entry name" value="UmuC"/>
</dbReference>
<evidence type="ECO:0000313" key="18">
    <source>
        <dbReference type="EMBL" id="UWX06713.1"/>
    </source>
</evidence>
<dbReference type="NCBIfam" id="NF010731">
    <property type="entry name" value="PRK14133.1"/>
    <property type="match status" value="1"/>
</dbReference>
<dbReference type="Gene3D" id="3.30.70.270">
    <property type="match status" value="1"/>
</dbReference>
<feature type="binding site" evidence="15">
    <location>
        <position position="4"/>
    </location>
    <ligand>
        <name>Mg(2+)</name>
        <dbReference type="ChEBI" id="CHEBI:18420"/>
    </ligand>
</feature>
<keyword evidence="19" id="KW-1185">Reference proteome</keyword>
<evidence type="ECO:0000256" key="1">
    <source>
        <dbReference type="ARBA" id="ARBA00004496"/>
    </source>
</evidence>
<comment type="subunit">
    <text evidence="15">Monomer.</text>
</comment>
<dbReference type="InterPro" id="IPR050116">
    <property type="entry name" value="DNA_polymerase-Y"/>
</dbReference>
<dbReference type="Gene3D" id="1.10.150.20">
    <property type="entry name" value="5' to 3' exonuclease, C-terminal subdomain"/>
    <property type="match status" value="1"/>
</dbReference>
<comment type="subcellular location">
    <subcellularLocation>
        <location evidence="1 15">Cytoplasm</location>
    </subcellularLocation>
</comment>
<dbReference type="PANTHER" id="PTHR11076:SF33">
    <property type="entry name" value="DNA POLYMERASE KAPPA"/>
    <property type="match status" value="1"/>
</dbReference>
<evidence type="ECO:0000259" key="17">
    <source>
        <dbReference type="PROSITE" id="PS50173"/>
    </source>
</evidence>
<name>A0ABY5Y6A4_9BACT</name>
<keyword evidence="3 15" id="KW-0515">Mutator protein</keyword>
<comment type="similarity">
    <text evidence="2 15">Belongs to the DNA polymerase type-Y family.</text>
</comment>
<dbReference type="InterPro" id="IPR053848">
    <property type="entry name" value="IMS_HHH_1"/>
</dbReference>
<keyword evidence="5 15" id="KW-0808">Transferase</keyword>
<comment type="catalytic activity">
    <reaction evidence="14 15">
        <text>DNA(n) + a 2'-deoxyribonucleoside 5'-triphosphate = DNA(n+1) + diphosphate</text>
        <dbReference type="Rhea" id="RHEA:22508"/>
        <dbReference type="Rhea" id="RHEA-COMP:17339"/>
        <dbReference type="Rhea" id="RHEA-COMP:17340"/>
        <dbReference type="ChEBI" id="CHEBI:33019"/>
        <dbReference type="ChEBI" id="CHEBI:61560"/>
        <dbReference type="ChEBI" id="CHEBI:173112"/>
        <dbReference type="EC" id="2.7.7.7"/>
    </reaction>
</comment>
<dbReference type="Gene3D" id="3.30.1490.100">
    <property type="entry name" value="DNA polymerase, Y-family, little finger domain"/>
    <property type="match status" value="1"/>
</dbReference>
<dbReference type="EC" id="2.7.7.7" evidence="15"/>
<dbReference type="CDD" id="cd03586">
    <property type="entry name" value="PolY_Pol_IV_kappa"/>
    <property type="match status" value="1"/>
</dbReference>
<dbReference type="InterPro" id="IPR043128">
    <property type="entry name" value="Rev_trsase/Diguanyl_cyclase"/>
</dbReference>
<keyword evidence="16" id="KW-0175">Coiled coil</keyword>
<keyword evidence="7 15" id="KW-0235">DNA replication</keyword>
<dbReference type="NCBIfam" id="NF002677">
    <property type="entry name" value="PRK02406.1"/>
    <property type="match status" value="1"/>
</dbReference>
<evidence type="ECO:0000256" key="4">
    <source>
        <dbReference type="ARBA" id="ARBA00022490"/>
    </source>
</evidence>
<keyword evidence="6 15" id="KW-0548">Nucleotidyltransferase</keyword>
<evidence type="ECO:0000256" key="16">
    <source>
        <dbReference type="SAM" id="Coils"/>
    </source>
</evidence>